<dbReference type="RefSeq" id="WP_235820301.1">
    <property type="nucleotide sequence ID" value="NZ_FWFO01000001.1"/>
</dbReference>
<reference evidence="8 9" key="1">
    <citation type="submission" date="2017-03" db="EMBL/GenBank/DDBJ databases">
        <authorList>
            <person name="Afonso C.L."/>
            <person name="Miller P.J."/>
            <person name="Scott M.A."/>
            <person name="Spackman E."/>
            <person name="Goraichik I."/>
            <person name="Dimitrov K.M."/>
            <person name="Suarez D.L."/>
            <person name="Swayne D.E."/>
        </authorList>
    </citation>
    <scope>NUCLEOTIDE SEQUENCE [LARGE SCALE GENOMIC DNA]</scope>
    <source>
        <strain evidence="8 9">CECT 7639</strain>
    </source>
</reference>
<accession>A0A1Y5SJS8</accession>
<feature type="domain" description="Plastocyanin-like" evidence="7">
    <location>
        <begin position="45"/>
        <end position="153"/>
    </location>
</feature>
<dbReference type="Proteomes" id="UP000193077">
    <property type="component" value="Unassembled WGS sequence"/>
</dbReference>
<protein>
    <submittedName>
        <fullName evidence="8">Copper resistance protein A</fullName>
    </submittedName>
</protein>
<dbReference type="Pfam" id="PF07731">
    <property type="entry name" value="Cu-oxidase_2"/>
    <property type="match status" value="1"/>
</dbReference>
<evidence type="ECO:0000313" key="9">
    <source>
        <dbReference type="Proteomes" id="UP000193077"/>
    </source>
</evidence>
<dbReference type="PROSITE" id="PS51318">
    <property type="entry name" value="TAT"/>
    <property type="match status" value="1"/>
</dbReference>
<evidence type="ECO:0000256" key="2">
    <source>
        <dbReference type="ARBA" id="ARBA00023002"/>
    </source>
</evidence>
<dbReference type="PROSITE" id="PS00080">
    <property type="entry name" value="MULTICOPPER_OXIDASE2"/>
    <property type="match status" value="1"/>
</dbReference>
<dbReference type="InterPro" id="IPR008972">
    <property type="entry name" value="Cupredoxin"/>
</dbReference>
<feature type="signal peptide" evidence="4">
    <location>
        <begin position="1"/>
        <end position="30"/>
    </location>
</feature>
<dbReference type="InterPro" id="IPR001117">
    <property type="entry name" value="Cu-oxidase_2nd"/>
</dbReference>
<dbReference type="Pfam" id="PF00394">
    <property type="entry name" value="Cu-oxidase"/>
    <property type="match status" value="1"/>
</dbReference>
<dbReference type="CDD" id="cd13861">
    <property type="entry name" value="CuRO_1_CumA_like"/>
    <property type="match status" value="1"/>
</dbReference>
<dbReference type="PANTHER" id="PTHR11709:SF394">
    <property type="entry name" value="FI03373P-RELATED"/>
    <property type="match status" value="1"/>
</dbReference>
<keyword evidence="3" id="KW-0186">Copper</keyword>
<dbReference type="InterPro" id="IPR011707">
    <property type="entry name" value="Cu-oxidase-like_N"/>
</dbReference>
<feature type="chain" id="PRO_5013391616" evidence="4">
    <location>
        <begin position="31"/>
        <end position="459"/>
    </location>
</feature>
<proteinExistence type="predicted"/>
<organism evidence="8 9">
    <name type="scientific">Falsiruegeria litorea R37</name>
    <dbReference type="NCBI Taxonomy" id="1200284"/>
    <lineage>
        <taxon>Bacteria</taxon>
        <taxon>Pseudomonadati</taxon>
        <taxon>Pseudomonadota</taxon>
        <taxon>Alphaproteobacteria</taxon>
        <taxon>Rhodobacterales</taxon>
        <taxon>Roseobacteraceae</taxon>
        <taxon>Falsiruegeria</taxon>
    </lineage>
</organism>
<dbReference type="InterPro" id="IPR045087">
    <property type="entry name" value="Cu-oxidase_fam"/>
</dbReference>
<dbReference type="GO" id="GO:0016491">
    <property type="term" value="F:oxidoreductase activity"/>
    <property type="evidence" value="ECO:0007669"/>
    <property type="project" value="UniProtKB-KW"/>
</dbReference>
<evidence type="ECO:0000313" key="8">
    <source>
        <dbReference type="EMBL" id="SLN42454.1"/>
    </source>
</evidence>
<dbReference type="InterPro" id="IPR006311">
    <property type="entry name" value="TAT_signal"/>
</dbReference>
<keyword evidence="1" id="KW-0479">Metal-binding</keyword>
<keyword evidence="4" id="KW-0732">Signal</keyword>
<evidence type="ECO:0000259" key="5">
    <source>
        <dbReference type="Pfam" id="PF00394"/>
    </source>
</evidence>
<evidence type="ECO:0000256" key="1">
    <source>
        <dbReference type="ARBA" id="ARBA00022723"/>
    </source>
</evidence>
<dbReference type="PANTHER" id="PTHR11709">
    <property type="entry name" value="MULTI-COPPER OXIDASE"/>
    <property type="match status" value="1"/>
</dbReference>
<dbReference type="GO" id="GO:0005507">
    <property type="term" value="F:copper ion binding"/>
    <property type="evidence" value="ECO:0007669"/>
    <property type="project" value="InterPro"/>
</dbReference>
<feature type="domain" description="Plastocyanin-like" evidence="6">
    <location>
        <begin position="349"/>
        <end position="457"/>
    </location>
</feature>
<evidence type="ECO:0000259" key="6">
    <source>
        <dbReference type="Pfam" id="PF07731"/>
    </source>
</evidence>
<evidence type="ECO:0000256" key="3">
    <source>
        <dbReference type="ARBA" id="ARBA00023008"/>
    </source>
</evidence>
<gene>
    <name evidence="8" type="primary">copA</name>
    <name evidence="8" type="ORF">TRL7639_02177</name>
</gene>
<dbReference type="Gene3D" id="2.60.40.420">
    <property type="entry name" value="Cupredoxins - blue copper proteins"/>
    <property type="match status" value="3"/>
</dbReference>
<keyword evidence="9" id="KW-1185">Reference proteome</keyword>
<dbReference type="EMBL" id="FWFO01000001">
    <property type="protein sequence ID" value="SLN42454.1"/>
    <property type="molecule type" value="Genomic_DNA"/>
</dbReference>
<dbReference type="Pfam" id="PF07732">
    <property type="entry name" value="Cu-oxidase_3"/>
    <property type="match status" value="1"/>
</dbReference>
<dbReference type="SUPFAM" id="SSF49503">
    <property type="entry name" value="Cupredoxins"/>
    <property type="match status" value="3"/>
</dbReference>
<dbReference type="AlphaFoldDB" id="A0A1Y5SJS8"/>
<sequence length="459" mass="50522">MTDHMNTRLTRRSFMASAAAATLLPVAAQASVPTLTARPGQIRLLPDEYPETEVWGFDGQVPGPLIRLNQGQTLTRKLVNQLPAPTSIHWHGLRLPNAMDGVPGITQAAVQTGGDFTYSFTPPDAGTYWYHSHHQSTEQVARGLYGVLIVDETEPPDVDHDLTVVLDDWRLTQDGKVSEDFDRPHDWTHAGRLGNFIHTVTAPQLSRVQKNARLRLRLINVATDRIMEISLIGLEGKIVAFDGMPLLQPENPEQLFIGPAQRVDLIVDVTAEEGEDALIASHERDGVYAIAEFPVSGSGTHRGDIPALPDNPHHRLTTIKDARKVPLKMEGGAMGGLREATFKGERLSIQEMVQLGQAWAFNGVVGMPDEPLLRLSTGETVMIEMVNDTAFAHAMHLHGQHFQEVLADGSFGPLRDTLLMARAETRTIAFRADAPGKWLLHCHMLSHAAAGMRTWLQVV</sequence>
<feature type="domain" description="Plastocyanin-like" evidence="5">
    <location>
        <begin position="202"/>
        <end position="274"/>
    </location>
</feature>
<evidence type="ECO:0000259" key="7">
    <source>
        <dbReference type="Pfam" id="PF07732"/>
    </source>
</evidence>
<dbReference type="InterPro" id="IPR002355">
    <property type="entry name" value="Cu_oxidase_Cu_BS"/>
</dbReference>
<name>A0A1Y5SJS8_9RHOB</name>
<keyword evidence="2" id="KW-0560">Oxidoreductase</keyword>
<evidence type="ECO:0000256" key="4">
    <source>
        <dbReference type="SAM" id="SignalP"/>
    </source>
</evidence>
<dbReference type="InterPro" id="IPR011706">
    <property type="entry name" value="Cu-oxidase_C"/>
</dbReference>